<dbReference type="Pfam" id="PF01794">
    <property type="entry name" value="Ferric_reduct"/>
    <property type="match status" value="1"/>
</dbReference>
<dbReference type="Gene3D" id="3.40.50.80">
    <property type="entry name" value="Nucleotide-binding domain of ferredoxin-NADP reductase (FNR) module"/>
    <property type="match status" value="1"/>
</dbReference>
<dbReference type="PRINTS" id="PR00466">
    <property type="entry name" value="GP91PHOX"/>
</dbReference>
<keyword evidence="3" id="KW-0813">Transport</keyword>
<dbReference type="SUPFAM" id="SSF52343">
    <property type="entry name" value="Ferredoxin reductase-like, C-terminal NADP-linked domain"/>
    <property type="match status" value="1"/>
</dbReference>
<evidence type="ECO:0000256" key="4">
    <source>
        <dbReference type="ARBA" id="ARBA00022692"/>
    </source>
</evidence>
<comment type="similarity">
    <text evidence="2">Belongs to the ferric reductase (FRE) family.</text>
</comment>
<keyword evidence="6 11" id="KW-1133">Transmembrane helix</keyword>
<keyword evidence="8" id="KW-0406">Ion transport</keyword>
<dbReference type="Pfam" id="PF08022">
    <property type="entry name" value="FAD_binding_8"/>
    <property type="match status" value="1"/>
</dbReference>
<feature type="transmembrane region" description="Helical" evidence="11">
    <location>
        <begin position="101"/>
        <end position="124"/>
    </location>
</feature>
<accession>A0A0C3E809</accession>
<evidence type="ECO:0000256" key="6">
    <source>
        <dbReference type="ARBA" id="ARBA00022989"/>
    </source>
</evidence>
<dbReference type="InterPro" id="IPR013121">
    <property type="entry name" value="Fe_red_NAD-bd_6"/>
</dbReference>
<dbReference type="InParanoid" id="A0A0C3E809"/>
<dbReference type="Pfam" id="PF08030">
    <property type="entry name" value="NAD_binding_6"/>
    <property type="match status" value="1"/>
</dbReference>
<dbReference type="FunCoup" id="A0A0C3E809">
    <property type="interactions" value="190"/>
</dbReference>
<name>A0A0C3E809_9AGAM</name>
<evidence type="ECO:0000256" key="7">
    <source>
        <dbReference type="ARBA" id="ARBA00023002"/>
    </source>
</evidence>
<dbReference type="AlphaFoldDB" id="A0A0C3E809"/>
<dbReference type="InterPro" id="IPR017927">
    <property type="entry name" value="FAD-bd_FR_type"/>
</dbReference>
<evidence type="ECO:0000256" key="3">
    <source>
        <dbReference type="ARBA" id="ARBA00022448"/>
    </source>
</evidence>
<feature type="transmembrane region" description="Helical" evidence="11">
    <location>
        <begin position="29"/>
        <end position="50"/>
    </location>
</feature>
<dbReference type="GO" id="GO:0006826">
    <property type="term" value="P:iron ion transport"/>
    <property type="evidence" value="ECO:0007669"/>
    <property type="project" value="TreeGrafter"/>
</dbReference>
<evidence type="ECO:0000256" key="9">
    <source>
        <dbReference type="ARBA" id="ARBA00023136"/>
    </source>
</evidence>
<reference evidence="13 14" key="1">
    <citation type="submission" date="2014-04" db="EMBL/GenBank/DDBJ databases">
        <authorList>
            <consortium name="DOE Joint Genome Institute"/>
            <person name="Kuo A."/>
            <person name="Kohler A."/>
            <person name="Nagy L.G."/>
            <person name="Floudas D."/>
            <person name="Copeland A."/>
            <person name="Barry K.W."/>
            <person name="Cichocki N."/>
            <person name="Veneault-Fourrey C."/>
            <person name="LaButti K."/>
            <person name="Lindquist E.A."/>
            <person name="Lipzen A."/>
            <person name="Lundell T."/>
            <person name="Morin E."/>
            <person name="Murat C."/>
            <person name="Sun H."/>
            <person name="Tunlid A."/>
            <person name="Henrissat B."/>
            <person name="Grigoriev I.V."/>
            <person name="Hibbett D.S."/>
            <person name="Martin F."/>
            <person name="Nordberg H.P."/>
            <person name="Cantor M.N."/>
            <person name="Hua S.X."/>
        </authorList>
    </citation>
    <scope>NUCLEOTIDE SEQUENCE [LARGE SCALE GENOMIC DNA]</scope>
    <source>
        <strain evidence="13 14">Foug A</strain>
    </source>
</reference>
<feature type="transmembrane region" description="Helical" evidence="11">
    <location>
        <begin position="208"/>
        <end position="229"/>
    </location>
</feature>
<organism evidence="13 14">
    <name type="scientific">Scleroderma citrinum Foug A</name>
    <dbReference type="NCBI Taxonomy" id="1036808"/>
    <lineage>
        <taxon>Eukaryota</taxon>
        <taxon>Fungi</taxon>
        <taxon>Dikarya</taxon>
        <taxon>Basidiomycota</taxon>
        <taxon>Agaricomycotina</taxon>
        <taxon>Agaricomycetes</taxon>
        <taxon>Agaricomycetidae</taxon>
        <taxon>Boletales</taxon>
        <taxon>Sclerodermatineae</taxon>
        <taxon>Sclerodermataceae</taxon>
        <taxon>Scleroderma</taxon>
    </lineage>
</organism>
<dbReference type="InterPro" id="IPR000778">
    <property type="entry name" value="Cyt_b245_heavy_chain"/>
</dbReference>
<evidence type="ECO:0000259" key="12">
    <source>
        <dbReference type="PROSITE" id="PS51384"/>
    </source>
</evidence>
<evidence type="ECO:0000313" key="13">
    <source>
        <dbReference type="EMBL" id="KIM64539.1"/>
    </source>
</evidence>
<sequence>MTRRGVRDFLPLNDGTLADQRAQLYPTQVWYGIGLFIFIIGVFNWSSVLYSKFSRSRRGRDMESFATSRSSSVSIRRLPLALLNAYRVIAFRWTLHVGETLCLNTAEITLTVAYIVYMYVWAFINTTNLEGGKLDWTYWSTRIAMLATTQFPLIAALSTKNNLVSLITGVSFERLSYLHRMMARVVFIMLWVHAGTEIVYTVPTYPNLNMVWLICGITAITAFSTLIIISLRPIRRVAYEFFFYAHCTLVSVILICAYFHAGEYQFNTFIWPAFVIWGFDRVIRTIRLIIFNHSYFGFFSGATMDATIELQSEEYVRLRLCRPPHFHWSPGQMVYLIIPSVSRLPFEAHPFTIASLDSVMFHSSRTTEKSTGGRGTKEALAQKSFTVSSPFWKELVFFINVRKGFTLQLKKAATEGAKVKAFVDGPYGISPDLRTFDTSVLIAGGTGISYILPTFLRIVENVKEGKSSCQKVVFIWVIRDSNFINWINEPVCKALQLAPPSLAVAIRIHVTCSDAAVERGMVNGGRREAFEPPGGISPSASAENTKGSVLAFESIKVESGRPDLTKMLGEEVLSATGRLSVSVCGSPGMAQTVRQALRFPVSSPSSVLHDGPSVSLFVETYGYA</sequence>
<keyword evidence="9 11" id="KW-0472">Membrane</keyword>
<dbReference type="STRING" id="1036808.A0A0C3E809"/>
<evidence type="ECO:0000256" key="11">
    <source>
        <dbReference type="SAM" id="Phobius"/>
    </source>
</evidence>
<dbReference type="GO" id="GO:0005886">
    <property type="term" value="C:plasma membrane"/>
    <property type="evidence" value="ECO:0007669"/>
    <property type="project" value="TreeGrafter"/>
</dbReference>
<dbReference type="PANTHER" id="PTHR32361:SF9">
    <property type="entry name" value="FERRIC REDUCTASE TRANSMEMBRANE COMPONENT 3-RELATED"/>
    <property type="match status" value="1"/>
</dbReference>
<dbReference type="InterPro" id="IPR051410">
    <property type="entry name" value="Ferric/Cupric_Reductase"/>
</dbReference>
<keyword evidence="5" id="KW-0249">Electron transport</keyword>
<dbReference type="SFLD" id="SFLDS00052">
    <property type="entry name" value="Ferric_Reductase_Domain"/>
    <property type="match status" value="1"/>
</dbReference>
<comment type="subcellular location">
    <subcellularLocation>
        <location evidence="1">Membrane</location>
        <topology evidence="1">Multi-pass membrane protein</topology>
    </subcellularLocation>
</comment>
<keyword evidence="4 11" id="KW-0812">Transmembrane</keyword>
<dbReference type="InterPro" id="IPR013130">
    <property type="entry name" value="Fe3_Rdtase_TM_dom"/>
</dbReference>
<feature type="transmembrane region" description="Helical" evidence="11">
    <location>
        <begin position="181"/>
        <end position="202"/>
    </location>
</feature>
<evidence type="ECO:0000313" key="14">
    <source>
        <dbReference type="Proteomes" id="UP000053989"/>
    </source>
</evidence>
<keyword evidence="14" id="KW-1185">Reference proteome</keyword>
<dbReference type="OrthoDB" id="4494341at2759"/>
<dbReference type="SFLD" id="SFLDG01168">
    <property type="entry name" value="Ferric_reductase_subgroup_(FRE"/>
    <property type="match status" value="1"/>
</dbReference>
<feature type="transmembrane region" description="Helical" evidence="11">
    <location>
        <begin position="241"/>
        <end position="260"/>
    </location>
</feature>
<reference evidence="14" key="2">
    <citation type="submission" date="2015-01" db="EMBL/GenBank/DDBJ databases">
        <title>Evolutionary Origins and Diversification of the Mycorrhizal Mutualists.</title>
        <authorList>
            <consortium name="DOE Joint Genome Institute"/>
            <consortium name="Mycorrhizal Genomics Consortium"/>
            <person name="Kohler A."/>
            <person name="Kuo A."/>
            <person name="Nagy L.G."/>
            <person name="Floudas D."/>
            <person name="Copeland A."/>
            <person name="Barry K.W."/>
            <person name="Cichocki N."/>
            <person name="Veneault-Fourrey C."/>
            <person name="LaButti K."/>
            <person name="Lindquist E.A."/>
            <person name="Lipzen A."/>
            <person name="Lundell T."/>
            <person name="Morin E."/>
            <person name="Murat C."/>
            <person name="Riley R."/>
            <person name="Ohm R."/>
            <person name="Sun H."/>
            <person name="Tunlid A."/>
            <person name="Henrissat B."/>
            <person name="Grigoriev I.V."/>
            <person name="Hibbett D.S."/>
            <person name="Martin F."/>
        </authorList>
    </citation>
    <scope>NUCLEOTIDE SEQUENCE [LARGE SCALE GENOMIC DNA]</scope>
    <source>
        <strain evidence="14">Foug A</strain>
    </source>
</reference>
<dbReference type="PROSITE" id="PS51384">
    <property type="entry name" value="FAD_FR"/>
    <property type="match status" value="1"/>
</dbReference>
<evidence type="ECO:0000256" key="5">
    <source>
        <dbReference type="ARBA" id="ARBA00022982"/>
    </source>
</evidence>
<evidence type="ECO:0000256" key="1">
    <source>
        <dbReference type="ARBA" id="ARBA00004141"/>
    </source>
</evidence>
<keyword evidence="7" id="KW-0560">Oxidoreductase</keyword>
<feature type="transmembrane region" description="Helical" evidence="11">
    <location>
        <begin position="136"/>
        <end position="157"/>
    </location>
</feature>
<dbReference type="HOGENOM" id="CLU_010365_6_1_1"/>
<dbReference type="EMBL" id="KN822027">
    <property type="protein sequence ID" value="KIM64539.1"/>
    <property type="molecule type" value="Genomic_DNA"/>
</dbReference>
<dbReference type="InterPro" id="IPR039261">
    <property type="entry name" value="FNR_nucleotide-bd"/>
</dbReference>
<dbReference type="GO" id="GO:0000293">
    <property type="term" value="F:ferric-chelate reductase activity"/>
    <property type="evidence" value="ECO:0007669"/>
    <property type="project" value="UniProtKB-ARBA"/>
</dbReference>
<dbReference type="Proteomes" id="UP000053989">
    <property type="component" value="Unassembled WGS sequence"/>
</dbReference>
<dbReference type="PANTHER" id="PTHR32361">
    <property type="entry name" value="FERRIC/CUPRIC REDUCTASE TRANSMEMBRANE COMPONENT"/>
    <property type="match status" value="1"/>
</dbReference>
<protein>
    <recommendedName>
        <fullName evidence="12">FAD-binding FR-type domain-containing protein</fullName>
    </recommendedName>
</protein>
<gene>
    <name evidence="13" type="ORF">SCLCIDRAFT_1213059</name>
</gene>
<proteinExistence type="inferred from homology"/>
<evidence type="ECO:0000256" key="8">
    <source>
        <dbReference type="ARBA" id="ARBA00023065"/>
    </source>
</evidence>
<evidence type="ECO:0000256" key="10">
    <source>
        <dbReference type="ARBA" id="ARBA00023180"/>
    </source>
</evidence>
<keyword evidence="10" id="KW-0325">Glycoprotein</keyword>
<dbReference type="InterPro" id="IPR013112">
    <property type="entry name" value="FAD-bd_8"/>
</dbReference>
<dbReference type="CDD" id="cd06186">
    <property type="entry name" value="NOX_Duox_like_FAD_NADP"/>
    <property type="match status" value="1"/>
</dbReference>
<dbReference type="GO" id="GO:0006879">
    <property type="term" value="P:intracellular iron ion homeostasis"/>
    <property type="evidence" value="ECO:0007669"/>
    <property type="project" value="TreeGrafter"/>
</dbReference>
<dbReference type="GO" id="GO:0015677">
    <property type="term" value="P:copper ion import"/>
    <property type="evidence" value="ECO:0007669"/>
    <property type="project" value="TreeGrafter"/>
</dbReference>
<feature type="domain" description="FAD-binding FR-type" evidence="12">
    <location>
        <begin position="297"/>
        <end position="433"/>
    </location>
</feature>
<evidence type="ECO:0000256" key="2">
    <source>
        <dbReference type="ARBA" id="ARBA00006278"/>
    </source>
</evidence>